<accession>A0A5Q0M456</accession>
<dbReference type="RefSeq" id="WP_153282957.1">
    <property type="nucleotide sequence ID" value="NZ_CP045644.1"/>
</dbReference>
<dbReference type="AlphaFoldDB" id="A0A5Q0M456"/>
<proteinExistence type="predicted"/>
<protein>
    <submittedName>
        <fullName evidence="1">Polysaccharide deacetylase</fullName>
    </submittedName>
</protein>
<sequence length="65" mass="7170">MPARKGARVVVRGQTGTVTTVRGLTLRVRLDGMRWSQPYMPDELQWLPADAPEAPEPDGEAEGDH</sequence>
<reference evidence="1 2" key="1">
    <citation type="submission" date="2019-10" db="EMBL/GenBank/DDBJ databases">
        <title>Complete genome sequence of Variovorax paradoxus 5C-2.</title>
        <authorList>
            <person name="Gogoleva N.E."/>
            <person name="Balkin A.S."/>
        </authorList>
    </citation>
    <scope>NUCLEOTIDE SEQUENCE [LARGE SCALE GENOMIC DNA]</scope>
    <source>
        <strain evidence="1 2">5C-2</strain>
    </source>
</reference>
<gene>
    <name evidence="1" type="ORF">GFK26_16875</name>
</gene>
<name>A0A5Q0M456_VARPD</name>
<dbReference type="Proteomes" id="UP000326780">
    <property type="component" value="Chromosome"/>
</dbReference>
<dbReference type="EMBL" id="CP045644">
    <property type="protein sequence ID" value="QFZ84313.1"/>
    <property type="molecule type" value="Genomic_DNA"/>
</dbReference>
<organism evidence="1 2">
    <name type="scientific">Variovorax paradoxus</name>
    <dbReference type="NCBI Taxonomy" id="34073"/>
    <lineage>
        <taxon>Bacteria</taxon>
        <taxon>Pseudomonadati</taxon>
        <taxon>Pseudomonadota</taxon>
        <taxon>Betaproteobacteria</taxon>
        <taxon>Burkholderiales</taxon>
        <taxon>Comamonadaceae</taxon>
        <taxon>Variovorax</taxon>
    </lineage>
</organism>
<evidence type="ECO:0000313" key="2">
    <source>
        <dbReference type="Proteomes" id="UP000326780"/>
    </source>
</evidence>
<evidence type="ECO:0000313" key="1">
    <source>
        <dbReference type="EMBL" id="QFZ84313.1"/>
    </source>
</evidence>